<organism evidence="2 3">
    <name type="scientific">Methylobacillus rhizosphaerae</name>
    <dbReference type="NCBI Taxonomy" id="551994"/>
    <lineage>
        <taxon>Bacteria</taxon>
        <taxon>Pseudomonadati</taxon>
        <taxon>Pseudomonadota</taxon>
        <taxon>Betaproteobacteria</taxon>
        <taxon>Nitrosomonadales</taxon>
        <taxon>Methylophilaceae</taxon>
        <taxon>Methylobacillus</taxon>
    </lineage>
</organism>
<name>A0A239AKE2_9PROT</name>
<dbReference type="OrthoDB" id="69313at2"/>
<evidence type="ECO:0000313" key="3">
    <source>
        <dbReference type="Proteomes" id="UP000198305"/>
    </source>
</evidence>
<gene>
    <name evidence="2" type="ORF">SAMN05192560_1961</name>
</gene>
<evidence type="ECO:0000313" key="2">
    <source>
        <dbReference type="EMBL" id="SNR95990.1"/>
    </source>
</evidence>
<keyword evidence="3" id="KW-1185">Reference proteome</keyword>
<dbReference type="PANTHER" id="PTHR13696:SF96">
    <property type="entry name" value="COBQ_COBB_MIND_PARA NUCLEOTIDE BINDING DOMAIN-CONTAINING PROTEIN"/>
    <property type="match status" value="1"/>
</dbReference>
<dbReference type="InterPro" id="IPR002586">
    <property type="entry name" value="CobQ/CobB/MinD/ParA_Nub-bd_dom"/>
</dbReference>
<dbReference type="InterPro" id="IPR050678">
    <property type="entry name" value="DNA_Partitioning_ATPase"/>
</dbReference>
<dbReference type="Pfam" id="PF01656">
    <property type="entry name" value="CbiA"/>
    <property type="match status" value="1"/>
</dbReference>
<dbReference type="AlphaFoldDB" id="A0A239AKE2"/>
<protein>
    <submittedName>
        <fullName evidence="2">Chromosome partitioning protein</fullName>
    </submittedName>
</protein>
<accession>A0A239AKE2</accession>
<sequence>MSTILIANPKGGSGKTTLATNLAGYFASRGRHVVLSDMDRQRSALQWLERRPHKLPLIHGQDGRGKFATSLSADWTIIDSPAGLRGDKLKQAVKDANFVIVPMQTSAFDIGATRDFLQVLQEEKAIRKGHTFVAMIGMRVDSRTRAAQALQEFLATSGFPSVGNLRPAQVYALAAEQGASLFDIRPSQVNRDLQQWAPLLHWLINAHKQKQVKKETGT</sequence>
<dbReference type="EMBL" id="FZOA01000008">
    <property type="protein sequence ID" value="SNR95990.1"/>
    <property type="molecule type" value="Genomic_DNA"/>
</dbReference>
<dbReference type="RefSeq" id="WP_089376049.1">
    <property type="nucleotide sequence ID" value="NZ_FZOA01000008.1"/>
</dbReference>
<dbReference type="InterPro" id="IPR027417">
    <property type="entry name" value="P-loop_NTPase"/>
</dbReference>
<dbReference type="SUPFAM" id="SSF52540">
    <property type="entry name" value="P-loop containing nucleoside triphosphate hydrolases"/>
    <property type="match status" value="1"/>
</dbReference>
<dbReference type="Gene3D" id="3.40.50.300">
    <property type="entry name" value="P-loop containing nucleotide triphosphate hydrolases"/>
    <property type="match status" value="1"/>
</dbReference>
<dbReference type="Proteomes" id="UP000198305">
    <property type="component" value="Unassembled WGS sequence"/>
</dbReference>
<dbReference type="PANTHER" id="PTHR13696">
    <property type="entry name" value="P-LOOP CONTAINING NUCLEOSIDE TRIPHOSPHATE HYDROLASE"/>
    <property type="match status" value="1"/>
</dbReference>
<feature type="domain" description="CobQ/CobB/MinD/ParA nucleotide binding" evidence="1">
    <location>
        <begin position="4"/>
        <end position="163"/>
    </location>
</feature>
<reference evidence="3" key="1">
    <citation type="submission" date="2017-06" db="EMBL/GenBank/DDBJ databases">
        <authorList>
            <person name="Varghese N."/>
            <person name="Submissions S."/>
        </authorList>
    </citation>
    <scope>NUCLEOTIDE SEQUENCE [LARGE SCALE GENOMIC DNA]</scope>
    <source>
        <strain evidence="3">Ca-68</strain>
    </source>
</reference>
<dbReference type="CDD" id="cd02042">
    <property type="entry name" value="ParAB_family"/>
    <property type="match status" value="1"/>
</dbReference>
<evidence type="ECO:0000259" key="1">
    <source>
        <dbReference type="Pfam" id="PF01656"/>
    </source>
</evidence>
<proteinExistence type="predicted"/>